<dbReference type="PANTHER" id="PTHR15537:SF2">
    <property type="entry name" value="F-BOX ONLY PROTEIN 7"/>
    <property type="match status" value="1"/>
</dbReference>
<sequence>MNYYGFSGASLKGLPEELMFNLLLLLPVSDIINVAKTCKKFFILLNNESFWHKLFLRDFPHKVGTAGSLEWKISYRIVYIAHQESVRRVRNLRSSMMDLRDRYDYTSSYPI</sequence>
<dbReference type="EMBL" id="GAIX01000834">
    <property type="protein sequence ID" value="JAA91726.1"/>
    <property type="molecule type" value="Transcribed_RNA"/>
</dbReference>
<dbReference type="InterPro" id="IPR001810">
    <property type="entry name" value="F-box_dom"/>
</dbReference>
<dbReference type="SMART" id="SM00256">
    <property type="entry name" value="FBOX"/>
    <property type="match status" value="1"/>
</dbReference>
<protein>
    <recommendedName>
        <fullName evidence="1">F-box domain-containing protein</fullName>
    </recommendedName>
</protein>
<dbReference type="PROSITE" id="PS50181">
    <property type="entry name" value="FBOX"/>
    <property type="match status" value="1"/>
</dbReference>
<evidence type="ECO:0000313" key="2">
    <source>
        <dbReference type="EMBL" id="JAA91726.1"/>
    </source>
</evidence>
<dbReference type="PANTHER" id="PTHR15537">
    <property type="entry name" value="F-BOX ONLY PROTEIN 7"/>
    <property type="match status" value="1"/>
</dbReference>
<organism evidence="2">
    <name type="scientific">Pararge aegeria</name>
    <name type="common">speckled wood butterfly</name>
    <dbReference type="NCBI Taxonomy" id="116150"/>
    <lineage>
        <taxon>Eukaryota</taxon>
        <taxon>Metazoa</taxon>
        <taxon>Ecdysozoa</taxon>
        <taxon>Arthropoda</taxon>
        <taxon>Hexapoda</taxon>
        <taxon>Insecta</taxon>
        <taxon>Pterygota</taxon>
        <taxon>Neoptera</taxon>
        <taxon>Endopterygota</taxon>
        <taxon>Lepidoptera</taxon>
        <taxon>Glossata</taxon>
        <taxon>Ditrysia</taxon>
        <taxon>Papilionoidea</taxon>
        <taxon>Nymphalidae</taxon>
        <taxon>Satyrinae</taxon>
        <taxon>Satyrini</taxon>
        <taxon>Parargina</taxon>
        <taxon>Pararge</taxon>
    </lineage>
</organism>
<feature type="non-terminal residue" evidence="2">
    <location>
        <position position="111"/>
    </location>
</feature>
<reference evidence="2" key="2">
    <citation type="submission" date="2013-05" db="EMBL/GenBank/DDBJ databases">
        <authorList>
            <person name="Carter J.-M."/>
            <person name="Baker S.C."/>
            <person name="Pink R."/>
            <person name="Carter D.R.F."/>
            <person name="Collins A."/>
            <person name="Tomlin J."/>
            <person name="Gibbs M."/>
            <person name="Breuker C.J."/>
        </authorList>
    </citation>
    <scope>NUCLEOTIDE SEQUENCE</scope>
    <source>
        <tissue evidence="2">Ovary</tissue>
    </source>
</reference>
<proteinExistence type="predicted"/>
<dbReference type="InterPro" id="IPR047118">
    <property type="entry name" value="Fbxo7"/>
</dbReference>
<dbReference type="Pfam" id="PF12937">
    <property type="entry name" value="F-box-like"/>
    <property type="match status" value="1"/>
</dbReference>
<dbReference type="SUPFAM" id="SSF81383">
    <property type="entry name" value="F-box domain"/>
    <property type="match status" value="1"/>
</dbReference>
<evidence type="ECO:0000259" key="1">
    <source>
        <dbReference type="PROSITE" id="PS50181"/>
    </source>
</evidence>
<dbReference type="Gene3D" id="1.20.1280.50">
    <property type="match status" value="1"/>
</dbReference>
<dbReference type="GO" id="GO:0019901">
    <property type="term" value="F:protein kinase binding"/>
    <property type="evidence" value="ECO:0007669"/>
    <property type="project" value="InterPro"/>
</dbReference>
<reference evidence="2" key="1">
    <citation type="journal article" date="2013" name="BMC Genomics">
        <title>Unscrambling butterfly oogenesis.</title>
        <authorList>
            <person name="Carter J.M."/>
            <person name="Baker S.C."/>
            <person name="Pink R."/>
            <person name="Carter D.R."/>
            <person name="Collins A."/>
            <person name="Tomlin J."/>
            <person name="Gibbs M."/>
            <person name="Breuker C.J."/>
        </authorList>
    </citation>
    <scope>NUCLEOTIDE SEQUENCE</scope>
    <source>
        <tissue evidence="2">Ovary</tissue>
    </source>
</reference>
<dbReference type="InterPro" id="IPR036047">
    <property type="entry name" value="F-box-like_dom_sf"/>
</dbReference>
<feature type="domain" description="F-box" evidence="1">
    <location>
        <begin position="8"/>
        <end position="54"/>
    </location>
</feature>
<dbReference type="AlphaFoldDB" id="S4PG85"/>
<accession>S4PG85</accession>
<dbReference type="GO" id="GO:1903599">
    <property type="term" value="P:positive regulation of autophagy of mitochondrion"/>
    <property type="evidence" value="ECO:0007669"/>
    <property type="project" value="TreeGrafter"/>
</dbReference>
<name>S4PG85_9NEOP</name>